<comment type="caution">
    <text evidence="1">The sequence shown here is derived from an EMBL/GenBank/DDBJ whole genome shotgun (WGS) entry which is preliminary data.</text>
</comment>
<dbReference type="Proteomes" id="UP001500282">
    <property type="component" value="Unassembled WGS sequence"/>
</dbReference>
<organism evidence="1 2">
    <name type="scientific">Streptomyces javensis</name>
    <dbReference type="NCBI Taxonomy" id="114698"/>
    <lineage>
        <taxon>Bacteria</taxon>
        <taxon>Bacillati</taxon>
        <taxon>Actinomycetota</taxon>
        <taxon>Actinomycetes</taxon>
        <taxon>Kitasatosporales</taxon>
        <taxon>Streptomycetaceae</taxon>
        <taxon>Streptomyces</taxon>
        <taxon>Streptomyces violaceusniger group</taxon>
    </lineage>
</organism>
<evidence type="ECO:0000313" key="1">
    <source>
        <dbReference type="EMBL" id="GAA1281724.1"/>
    </source>
</evidence>
<proteinExistence type="predicted"/>
<protein>
    <recommendedName>
        <fullName evidence="3">Secreted protein</fullName>
    </recommendedName>
</protein>
<reference evidence="2" key="1">
    <citation type="journal article" date="2019" name="Int. J. Syst. Evol. Microbiol.">
        <title>The Global Catalogue of Microorganisms (GCM) 10K type strain sequencing project: providing services to taxonomists for standard genome sequencing and annotation.</title>
        <authorList>
            <consortium name="The Broad Institute Genomics Platform"/>
            <consortium name="The Broad Institute Genome Sequencing Center for Infectious Disease"/>
            <person name="Wu L."/>
            <person name="Ma J."/>
        </authorList>
    </citation>
    <scope>NUCLEOTIDE SEQUENCE [LARGE SCALE GENOMIC DNA]</scope>
    <source>
        <strain evidence="2">JCM 11448</strain>
    </source>
</reference>
<evidence type="ECO:0008006" key="3">
    <source>
        <dbReference type="Google" id="ProtNLM"/>
    </source>
</evidence>
<keyword evidence="2" id="KW-1185">Reference proteome</keyword>
<dbReference type="EMBL" id="BAAAIH010000028">
    <property type="protein sequence ID" value="GAA1281724.1"/>
    <property type="molecule type" value="Genomic_DNA"/>
</dbReference>
<name>A0ABP4HQT8_9ACTN</name>
<sequence>MHTAALLLGPLLERLLLVVAQSEIHSHTKTVPPLGPKWYYTVTGRNRVVTQTPASATAAIAT</sequence>
<accession>A0ABP4HQT8</accession>
<evidence type="ECO:0000313" key="2">
    <source>
        <dbReference type="Proteomes" id="UP001500282"/>
    </source>
</evidence>
<gene>
    <name evidence="1" type="ORF">GCM10009579_47690</name>
</gene>